<evidence type="ECO:0000256" key="1">
    <source>
        <dbReference type="SAM" id="MobiDB-lite"/>
    </source>
</evidence>
<accession>A0A9W8G5C7</accession>
<dbReference type="Proteomes" id="UP001151518">
    <property type="component" value="Unassembled WGS sequence"/>
</dbReference>
<feature type="compositionally biased region" description="Low complexity" evidence="1">
    <location>
        <begin position="241"/>
        <end position="250"/>
    </location>
</feature>
<dbReference type="AlphaFoldDB" id="A0A9W8G5C7"/>
<protein>
    <submittedName>
        <fullName evidence="2">Uncharacterized protein</fullName>
    </submittedName>
</protein>
<evidence type="ECO:0000313" key="2">
    <source>
        <dbReference type="EMBL" id="KAJ2673803.1"/>
    </source>
</evidence>
<reference evidence="2" key="1">
    <citation type="submission" date="2022-07" db="EMBL/GenBank/DDBJ databases">
        <title>Phylogenomic reconstructions and comparative analyses of Kickxellomycotina fungi.</title>
        <authorList>
            <person name="Reynolds N.K."/>
            <person name="Stajich J.E."/>
            <person name="Barry K."/>
            <person name="Grigoriev I.V."/>
            <person name="Crous P."/>
            <person name="Smith M.E."/>
        </authorList>
    </citation>
    <scope>NUCLEOTIDE SEQUENCE</scope>
    <source>
        <strain evidence="2">NRRL 3115</strain>
    </source>
</reference>
<evidence type="ECO:0000313" key="3">
    <source>
        <dbReference type="Proteomes" id="UP001151518"/>
    </source>
</evidence>
<proteinExistence type="predicted"/>
<gene>
    <name evidence="2" type="ORF">GGI25_004550</name>
</gene>
<feature type="region of interest" description="Disordered" evidence="1">
    <location>
        <begin position="213"/>
        <end position="251"/>
    </location>
</feature>
<name>A0A9W8G5C7_9FUNG</name>
<dbReference type="EMBL" id="JANBTW010000063">
    <property type="protein sequence ID" value="KAJ2673803.1"/>
    <property type="molecule type" value="Genomic_DNA"/>
</dbReference>
<comment type="caution">
    <text evidence="2">The sequence shown here is derived from an EMBL/GenBank/DDBJ whole genome shotgun (WGS) entry which is preliminary data.</text>
</comment>
<sequence>MGSKSEPTLDSESGSEQSSSIVAVPAVTPGNFTVLVTVYAGPDVPTVTVTKTETSYFFSFTLTGINIVKGANLESSVIAVTEYDNQYVMTEVNITPPVPYTTEYITKTIAVTPVLAVSALTTTITDSTTVTETITATTSTQDNDATSTYIIGEVITELSTLIDTSLQTEALWTQTLLYSSSTSIYTVKSLNRLQPRYTSTVYLQVTETHFNTMTTTTTTPPPSPFPESPQKDQSAKPGPNTTSSPSSSTTENACRAAGLTILYCFQWYK</sequence>
<organism evidence="2 3">
    <name type="scientific">Coemansia spiralis</name>
    <dbReference type="NCBI Taxonomy" id="417178"/>
    <lineage>
        <taxon>Eukaryota</taxon>
        <taxon>Fungi</taxon>
        <taxon>Fungi incertae sedis</taxon>
        <taxon>Zoopagomycota</taxon>
        <taxon>Kickxellomycotina</taxon>
        <taxon>Kickxellomycetes</taxon>
        <taxon>Kickxellales</taxon>
        <taxon>Kickxellaceae</taxon>
        <taxon>Coemansia</taxon>
    </lineage>
</organism>